<evidence type="ECO:0000313" key="2">
    <source>
        <dbReference type="Proteomes" id="UP000461506"/>
    </source>
</evidence>
<sequence>MIKKANKFILLYHTAAKDDIASRPKTAKMFCGGKMALHFQQKREHLQAILPRDVHFDERTLTFLHRIDNIDLRNSASGRTARVRTIIRCKR</sequence>
<evidence type="ECO:0000313" key="1">
    <source>
        <dbReference type="EMBL" id="MSC62880.1"/>
    </source>
</evidence>
<accession>A0A844DR74</accession>
<proteinExistence type="predicted"/>
<comment type="caution">
    <text evidence="1">The sequence shown here is derived from an EMBL/GenBank/DDBJ whole genome shotgun (WGS) entry which is preliminary data.</text>
</comment>
<dbReference type="Proteomes" id="UP000461506">
    <property type="component" value="Unassembled WGS sequence"/>
</dbReference>
<protein>
    <submittedName>
        <fullName evidence="1">Uncharacterized protein</fullName>
    </submittedName>
</protein>
<dbReference type="EMBL" id="WKQN01000004">
    <property type="protein sequence ID" value="MSC62880.1"/>
    <property type="molecule type" value="Genomic_DNA"/>
</dbReference>
<reference evidence="1 2" key="1">
    <citation type="journal article" date="2019" name="Nat. Med.">
        <title>A library of human gut bacterial isolates paired with longitudinal multiomics data enables mechanistic microbiome research.</title>
        <authorList>
            <person name="Poyet M."/>
            <person name="Groussin M."/>
            <person name="Gibbons S.M."/>
            <person name="Avila-Pacheco J."/>
            <person name="Jiang X."/>
            <person name="Kearney S.M."/>
            <person name="Perrotta A.R."/>
            <person name="Berdy B."/>
            <person name="Zhao S."/>
            <person name="Lieberman T.D."/>
            <person name="Swanson P.K."/>
            <person name="Smith M."/>
            <person name="Roesemann S."/>
            <person name="Alexander J.E."/>
            <person name="Rich S.A."/>
            <person name="Livny J."/>
            <person name="Vlamakis H."/>
            <person name="Clish C."/>
            <person name="Bullock K."/>
            <person name="Deik A."/>
            <person name="Scott J."/>
            <person name="Pierce K.A."/>
            <person name="Xavier R.J."/>
            <person name="Alm E.J."/>
        </authorList>
    </citation>
    <scope>NUCLEOTIDE SEQUENCE [LARGE SCALE GENOMIC DNA]</scope>
    <source>
        <strain evidence="1 2">BIOML-A1</strain>
    </source>
</reference>
<name>A0A844DR74_9FIRM</name>
<organism evidence="1 2">
    <name type="scientific">Faecalibacterium prausnitzii</name>
    <dbReference type="NCBI Taxonomy" id="853"/>
    <lineage>
        <taxon>Bacteria</taxon>
        <taxon>Bacillati</taxon>
        <taxon>Bacillota</taxon>
        <taxon>Clostridia</taxon>
        <taxon>Eubacteriales</taxon>
        <taxon>Oscillospiraceae</taxon>
        <taxon>Faecalibacterium</taxon>
    </lineage>
</organism>
<gene>
    <name evidence="1" type="ORF">GKD95_05895</name>
</gene>
<dbReference type="RefSeq" id="WP_154276834.1">
    <property type="nucleotide sequence ID" value="NZ_WKQN01000004.1"/>
</dbReference>
<dbReference type="AlphaFoldDB" id="A0A844DR74"/>